<evidence type="ECO:0000259" key="1">
    <source>
        <dbReference type="Pfam" id="PF00561"/>
    </source>
</evidence>
<dbReference type="SUPFAM" id="SSF53474">
    <property type="entry name" value="alpha/beta-Hydrolases"/>
    <property type="match status" value="1"/>
</dbReference>
<accession>A0A9P5TBZ1</accession>
<dbReference type="Proteomes" id="UP000759537">
    <property type="component" value="Unassembled WGS sequence"/>
</dbReference>
<evidence type="ECO:0000313" key="2">
    <source>
        <dbReference type="EMBL" id="KAF8484619.1"/>
    </source>
</evidence>
<name>A0A9P5TBZ1_9AGAM</name>
<dbReference type="PANTHER" id="PTHR43139:SF52">
    <property type="entry name" value="SI:DKEY-122A22.2"/>
    <property type="match status" value="1"/>
</dbReference>
<gene>
    <name evidence="2" type="ORF">DFH94DRAFT_714876</name>
</gene>
<dbReference type="EMBL" id="WHVB01000003">
    <property type="protein sequence ID" value="KAF8484619.1"/>
    <property type="molecule type" value="Genomic_DNA"/>
</dbReference>
<dbReference type="Gene3D" id="3.40.50.1820">
    <property type="entry name" value="alpha/beta hydrolase"/>
    <property type="match status" value="1"/>
</dbReference>
<dbReference type="InterPro" id="IPR000073">
    <property type="entry name" value="AB_hydrolase_1"/>
</dbReference>
<dbReference type="InterPro" id="IPR052370">
    <property type="entry name" value="Meta-cleavage_hydrolase"/>
</dbReference>
<evidence type="ECO:0000313" key="3">
    <source>
        <dbReference type="Proteomes" id="UP000759537"/>
    </source>
</evidence>
<reference evidence="2" key="1">
    <citation type="submission" date="2019-10" db="EMBL/GenBank/DDBJ databases">
        <authorList>
            <consortium name="DOE Joint Genome Institute"/>
            <person name="Kuo A."/>
            <person name="Miyauchi S."/>
            <person name="Kiss E."/>
            <person name="Drula E."/>
            <person name="Kohler A."/>
            <person name="Sanchez-Garcia M."/>
            <person name="Andreopoulos B."/>
            <person name="Barry K.W."/>
            <person name="Bonito G."/>
            <person name="Buee M."/>
            <person name="Carver A."/>
            <person name="Chen C."/>
            <person name="Cichocki N."/>
            <person name="Clum A."/>
            <person name="Culley D."/>
            <person name="Crous P.W."/>
            <person name="Fauchery L."/>
            <person name="Girlanda M."/>
            <person name="Hayes R."/>
            <person name="Keri Z."/>
            <person name="LaButti K."/>
            <person name="Lipzen A."/>
            <person name="Lombard V."/>
            <person name="Magnuson J."/>
            <person name="Maillard F."/>
            <person name="Morin E."/>
            <person name="Murat C."/>
            <person name="Nolan M."/>
            <person name="Ohm R."/>
            <person name="Pangilinan J."/>
            <person name="Pereira M."/>
            <person name="Perotto S."/>
            <person name="Peter M."/>
            <person name="Riley R."/>
            <person name="Sitrit Y."/>
            <person name="Stielow B."/>
            <person name="Szollosi G."/>
            <person name="Zifcakova L."/>
            <person name="Stursova M."/>
            <person name="Spatafora J.W."/>
            <person name="Tedersoo L."/>
            <person name="Vaario L.-M."/>
            <person name="Yamada A."/>
            <person name="Yan M."/>
            <person name="Wang P."/>
            <person name="Xu J."/>
            <person name="Bruns T."/>
            <person name="Baldrian P."/>
            <person name="Vilgalys R."/>
            <person name="Henrissat B."/>
            <person name="Grigoriev I.V."/>
            <person name="Hibbett D."/>
            <person name="Nagy L.G."/>
            <person name="Martin F.M."/>
        </authorList>
    </citation>
    <scope>NUCLEOTIDE SEQUENCE</scope>
    <source>
        <strain evidence="2">Prilba</strain>
    </source>
</reference>
<dbReference type="Pfam" id="PF00561">
    <property type="entry name" value="Abhydrolase_1"/>
    <property type="match status" value="1"/>
</dbReference>
<feature type="domain" description="AB hydrolase-1" evidence="1">
    <location>
        <begin position="34"/>
        <end position="249"/>
    </location>
</feature>
<keyword evidence="3" id="KW-1185">Reference proteome</keyword>
<dbReference type="AlphaFoldDB" id="A0A9P5TBZ1"/>
<dbReference type="OrthoDB" id="19657at2759"/>
<organism evidence="2 3">
    <name type="scientific">Russula ochroleuca</name>
    <dbReference type="NCBI Taxonomy" id="152965"/>
    <lineage>
        <taxon>Eukaryota</taxon>
        <taxon>Fungi</taxon>
        <taxon>Dikarya</taxon>
        <taxon>Basidiomycota</taxon>
        <taxon>Agaricomycotina</taxon>
        <taxon>Agaricomycetes</taxon>
        <taxon>Russulales</taxon>
        <taxon>Russulaceae</taxon>
        <taxon>Russula</taxon>
    </lineage>
</organism>
<protein>
    <submittedName>
        <fullName evidence="2">Alpha/beta-hydrolase</fullName>
    </submittedName>
</protein>
<reference evidence="2" key="2">
    <citation type="journal article" date="2020" name="Nat. Commun.">
        <title>Large-scale genome sequencing of mycorrhizal fungi provides insights into the early evolution of symbiotic traits.</title>
        <authorList>
            <person name="Miyauchi S."/>
            <person name="Kiss E."/>
            <person name="Kuo A."/>
            <person name="Drula E."/>
            <person name="Kohler A."/>
            <person name="Sanchez-Garcia M."/>
            <person name="Morin E."/>
            <person name="Andreopoulos B."/>
            <person name="Barry K.W."/>
            <person name="Bonito G."/>
            <person name="Buee M."/>
            <person name="Carver A."/>
            <person name="Chen C."/>
            <person name="Cichocki N."/>
            <person name="Clum A."/>
            <person name="Culley D."/>
            <person name="Crous P.W."/>
            <person name="Fauchery L."/>
            <person name="Girlanda M."/>
            <person name="Hayes R.D."/>
            <person name="Keri Z."/>
            <person name="LaButti K."/>
            <person name="Lipzen A."/>
            <person name="Lombard V."/>
            <person name="Magnuson J."/>
            <person name="Maillard F."/>
            <person name="Murat C."/>
            <person name="Nolan M."/>
            <person name="Ohm R.A."/>
            <person name="Pangilinan J."/>
            <person name="Pereira M.F."/>
            <person name="Perotto S."/>
            <person name="Peter M."/>
            <person name="Pfister S."/>
            <person name="Riley R."/>
            <person name="Sitrit Y."/>
            <person name="Stielow J.B."/>
            <person name="Szollosi G."/>
            <person name="Zifcakova L."/>
            <person name="Stursova M."/>
            <person name="Spatafora J.W."/>
            <person name="Tedersoo L."/>
            <person name="Vaario L.M."/>
            <person name="Yamada A."/>
            <person name="Yan M."/>
            <person name="Wang P."/>
            <person name="Xu J."/>
            <person name="Bruns T."/>
            <person name="Baldrian P."/>
            <person name="Vilgalys R."/>
            <person name="Dunand C."/>
            <person name="Henrissat B."/>
            <person name="Grigoriev I.V."/>
            <person name="Hibbett D."/>
            <person name="Nagy L.G."/>
            <person name="Martin F.M."/>
        </authorList>
    </citation>
    <scope>NUCLEOTIDE SEQUENCE</scope>
    <source>
        <strain evidence="2">Prilba</strain>
    </source>
</reference>
<proteinExistence type="predicted"/>
<comment type="caution">
    <text evidence="2">The sequence shown here is derived from an EMBL/GenBank/DDBJ whole genome shotgun (WGS) entry which is preliminary data.</text>
</comment>
<dbReference type="InterPro" id="IPR029058">
    <property type="entry name" value="AB_hydrolase_fold"/>
</dbReference>
<dbReference type="PANTHER" id="PTHR43139">
    <property type="entry name" value="SI:DKEY-122A22.2"/>
    <property type="match status" value="1"/>
</dbReference>
<sequence length="470" mass="52659">MPYVDIAQGNDFASLWYITNSPTGHVSSFDTDKPTVILLHPFFLDSTWLDSQFGDPRLNEDYNLIAFDQRAAGRTLSRPNGKQDSWTDAADLAFACHALWLPPAHIWASETTGANLGIRFAALFPHMVLSLTMLSVPSPTELEAYFHTCDELLHMWAHAEDLDTLEFALMQVITYIAGPDVSTELADEIIAHYETAYPPFKRNRLAQIGNVLMNREALTKRELAAIRQPCLLIHGDKNQIHPIQHAFNMVADLVNAKDGAKMYTIKGGQGYISVVPTTASVCNRVFLQFLSRLPKARSELRPPRDPLDIYIFHALEKLADLTGDSSIVERDPLSPMSFSRISVAVQRLQVENYMAAARGTRKAFSPLGSDGRPMRKYSERKHDHWFQGDRSWMSYVENIPEAEGEPEHLEQHVGGPTEGQIQPASEEIMLVSAQHRIAFNPGTVERMERIVGRSGIQKMTGAIPLVKLAR</sequence>